<dbReference type="Proteomes" id="UP000193450">
    <property type="component" value="Chromosome"/>
</dbReference>
<reference evidence="2 3" key="1">
    <citation type="submission" date="2016-11" db="EMBL/GenBank/DDBJ databases">
        <title>Trade-off between light-utilization and light-protection in marine flavobacteria.</title>
        <authorList>
            <person name="Kumagai Y."/>
        </authorList>
    </citation>
    <scope>NUCLEOTIDE SEQUENCE [LARGE SCALE GENOMIC DNA]</scope>
    <source>
        <strain evidence="2 3">NBRC 107125</strain>
    </source>
</reference>
<keyword evidence="1" id="KW-1133">Transmembrane helix</keyword>
<dbReference type="EMBL" id="CP019343">
    <property type="protein sequence ID" value="ARN74809.1"/>
    <property type="molecule type" value="Genomic_DNA"/>
</dbReference>
<keyword evidence="1" id="KW-0812">Transmembrane</keyword>
<evidence type="ECO:0000313" key="3">
    <source>
        <dbReference type="Proteomes" id="UP000193450"/>
    </source>
</evidence>
<sequence length="335" mass="36737">MRGFKPNSLKTLPWLHFLLQYDDDNLSNNEPHSMEKVRPLTTLALPFSLVCIAAAIAYFSYAVIRVVEEAPAIIEQVESTTRAIDPVVDEVAIITALIPDIVDEVGLVREQITPILTEVEALRLELPTLLAEVEQIRLAIPPVLDEVEQVRLAIPPVLEEVANVRGELPAIVAESEGYRTLVPEVLAEVEATREMIPPTMAKAEVLINKASVAGKKASEGAVTGFFTGIIKAPFKMVSGASSSVFGSQKGLNSTDIDLLQGTALKLLNEAPVGSEESWENKKTKAKGTIKVEKEFVESGNPCRQLWIKTLKEKKELDNSRYRVCLDDQGSWAVVK</sequence>
<gene>
    <name evidence="2" type="ORF">BST96_12180</name>
</gene>
<dbReference type="KEGG" id="osg:BST96_12180"/>
<keyword evidence="1" id="KW-0472">Membrane</keyword>
<organism evidence="2 3">
    <name type="scientific">Oceanicoccus sagamiensis</name>
    <dbReference type="NCBI Taxonomy" id="716816"/>
    <lineage>
        <taxon>Bacteria</taxon>
        <taxon>Pseudomonadati</taxon>
        <taxon>Pseudomonadota</taxon>
        <taxon>Gammaproteobacteria</taxon>
        <taxon>Cellvibrionales</taxon>
        <taxon>Spongiibacteraceae</taxon>
        <taxon>Oceanicoccus</taxon>
    </lineage>
</organism>
<evidence type="ECO:0008006" key="4">
    <source>
        <dbReference type="Google" id="ProtNLM"/>
    </source>
</evidence>
<protein>
    <recommendedName>
        <fullName evidence="4">Surface antigen domain-containing protein</fullName>
    </recommendedName>
</protein>
<dbReference type="AlphaFoldDB" id="A0A1X9NH23"/>
<evidence type="ECO:0000313" key="2">
    <source>
        <dbReference type="EMBL" id="ARN74809.1"/>
    </source>
</evidence>
<feature type="transmembrane region" description="Helical" evidence="1">
    <location>
        <begin position="43"/>
        <end position="64"/>
    </location>
</feature>
<evidence type="ECO:0000256" key="1">
    <source>
        <dbReference type="SAM" id="Phobius"/>
    </source>
</evidence>
<name>A0A1X9NH23_9GAMM</name>
<accession>A0A1X9NH23</accession>
<keyword evidence="3" id="KW-1185">Reference proteome</keyword>
<proteinExistence type="predicted"/>